<proteinExistence type="predicted"/>
<sequence>MSFNVILLVVFFHCFLVLLGYPFASEFFLNDWKAQMKFHNGVQNDKSLAWGLGILTMLSLGTQVNLYLYGILFSYTFGFFLVTLVTTPTFYFYYIFPNLKRIDRSNPKNKKIEYFVLSIHTVMVLAHLFSGQPENVVDLMVKLVFLVFYAPVTVDFLILMLGEVQDESVSEGAVSSKNDKKKVKAP</sequence>
<accession>G0MWW4</accession>
<evidence type="ECO:0000256" key="1">
    <source>
        <dbReference type="SAM" id="Phobius"/>
    </source>
</evidence>
<feature type="transmembrane region" description="Helical" evidence="1">
    <location>
        <begin position="6"/>
        <end position="29"/>
    </location>
</feature>
<evidence type="ECO:0000313" key="2">
    <source>
        <dbReference type="EMBL" id="EGT46282.1"/>
    </source>
</evidence>
<feature type="transmembrane region" description="Helical" evidence="1">
    <location>
        <begin position="114"/>
        <end position="131"/>
    </location>
</feature>
<feature type="transmembrane region" description="Helical" evidence="1">
    <location>
        <begin position="143"/>
        <end position="161"/>
    </location>
</feature>
<keyword evidence="3" id="KW-1185">Reference proteome</keyword>
<evidence type="ECO:0000313" key="3">
    <source>
        <dbReference type="Proteomes" id="UP000008068"/>
    </source>
</evidence>
<dbReference type="Proteomes" id="UP000008068">
    <property type="component" value="Unassembled WGS sequence"/>
</dbReference>
<dbReference type="InParanoid" id="G0MWW4"/>
<gene>
    <name evidence="2" type="ORF">CAEBREN_12044</name>
</gene>
<name>G0MWW4_CAEBE</name>
<keyword evidence="1" id="KW-0812">Transmembrane</keyword>
<dbReference type="EMBL" id="GL379817">
    <property type="protein sequence ID" value="EGT46282.1"/>
    <property type="molecule type" value="Genomic_DNA"/>
</dbReference>
<reference evidence="3" key="1">
    <citation type="submission" date="2011-07" db="EMBL/GenBank/DDBJ databases">
        <authorList>
            <consortium name="Caenorhabditis brenneri Sequencing and Analysis Consortium"/>
            <person name="Wilson R.K."/>
        </authorList>
    </citation>
    <scope>NUCLEOTIDE SEQUENCE [LARGE SCALE GENOMIC DNA]</scope>
    <source>
        <strain evidence="3">PB2801</strain>
    </source>
</reference>
<dbReference type="HOGENOM" id="CLU_1455629_0_0_1"/>
<organism evidence="3">
    <name type="scientific">Caenorhabditis brenneri</name>
    <name type="common">Nematode worm</name>
    <dbReference type="NCBI Taxonomy" id="135651"/>
    <lineage>
        <taxon>Eukaryota</taxon>
        <taxon>Metazoa</taxon>
        <taxon>Ecdysozoa</taxon>
        <taxon>Nematoda</taxon>
        <taxon>Chromadorea</taxon>
        <taxon>Rhabditida</taxon>
        <taxon>Rhabditina</taxon>
        <taxon>Rhabditomorpha</taxon>
        <taxon>Rhabditoidea</taxon>
        <taxon>Rhabditidae</taxon>
        <taxon>Peloderinae</taxon>
        <taxon>Caenorhabditis</taxon>
    </lineage>
</organism>
<feature type="transmembrane region" description="Helical" evidence="1">
    <location>
        <begin position="49"/>
        <end position="69"/>
    </location>
</feature>
<protein>
    <submittedName>
        <fullName evidence="2">Uncharacterized protein</fullName>
    </submittedName>
</protein>
<keyword evidence="1" id="KW-1133">Transmembrane helix</keyword>
<dbReference type="AlphaFoldDB" id="G0MWW4"/>
<keyword evidence="1" id="KW-0472">Membrane</keyword>
<feature type="transmembrane region" description="Helical" evidence="1">
    <location>
        <begin position="75"/>
        <end position="94"/>
    </location>
</feature>